<name>A0ABX5IQ14_9STAP</name>
<dbReference type="EMBL" id="PZFR01000024">
    <property type="protein sequence ID" value="PTI69235.1"/>
    <property type="molecule type" value="Genomic_DNA"/>
</dbReference>
<protein>
    <recommendedName>
        <fullName evidence="3">HTH tetR-type domain-containing protein</fullName>
    </recommendedName>
</protein>
<dbReference type="SUPFAM" id="SSF46689">
    <property type="entry name" value="Homeodomain-like"/>
    <property type="match status" value="1"/>
</dbReference>
<reference evidence="4 5" key="1">
    <citation type="journal article" date="2016" name="Front. Microbiol.">
        <title>Comprehensive Phylogenetic Analysis of Bovine Non-aureus Staphylococci Species Based on Whole-Genome Sequencing.</title>
        <authorList>
            <person name="Naushad S."/>
            <person name="Barkema H.W."/>
            <person name="Luby C."/>
            <person name="Condas L.A."/>
            <person name="Nobrega D.B."/>
            <person name="Carson D.A."/>
            <person name="De Buck J."/>
        </authorList>
    </citation>
    <scope>NUCLEOTIDE SEQUENCE [LARGE SCALE GENOMIC DNA]</scope>
    <source>
        <strain evidence="4 5">SNUC 1084</strain>
    </source>
</reference>
<feature type="domain" description="HTH tetR-type" evidence="3">
    <location>
        <begin position="4"/>
        <end position="64"/>
    </location>
</feature>
<feature type="non-terminal residue" evidence="4">
    <location>
        <position position="74"/>
    </location>
</feature>
<dbReference type="PROSITE" id="PS50977">
    <property type="entry name" value="HTH_TETR_2"/>
    <property type="match status" value="1"/>
</dbReference>
<gene>
    <name evidence="4" type="ORF">BU057_05985</name>
</gene>
<evidence type="ECO:0000256" key="1">
    <source>
        <dbReference type="ARBA" id="ARBA00023125"/>
    </source>
</evidence>
<keyword evidence="1 2" id="KW-0238">DNA-binding</keyword>
<dbReference type="RefSeq" id="WP_142401291.1">
    <property type="nucleotide sequence ID" value="NZ_PZFR01000024.1"/>
</dbReference>
<sequence length="74" mass="8528">MANLKSKTKIQNALVDCLNKTRMSSMSVKMICDEAQVNRSTFYRHYDSIDSAISITISAYFSLLFGEPYKFYLK</sequence>
<keyword evidence="5" id="KW-1185">Reference proteome</keyword>
<feature type="DNA-binding region" description="H-T-H motif" evidence="2">
    <location>
        <begin position="27"/>
        <end position="46"/>
    </location>
</feature>
<proteinExistence type="predicted"/>
<evidence type="ECO:0000313" key="4">
    <source>
        <dbReference type="EMBL" id="PTI69235.1"/>
    </source>
</evidence>
<comment type="caution">
    <text evidence="4">The sequence shown here is derived from an EMBL/GenBank/DDBJ whole genome shotgun (WGS) entry which is preliminary data.</text>
</comment>
<evidence type="ECO:0000313" key="5">
    <source>
        <dbReference type="Proteomes" id="UP000240859"/>
    </source>
</evidence>
<evidence type="ECO:0000259" key="3">
    <source>
        <dbReference type="PROSITE" id="PS50977"/>
    </source>
</evidence>
<dbReference type="Gene3D" id="1.10.357.10">
    <property type="entry name" value="Tetracycline Repressor, domain 2"/>
    <property type="match status" value="1"/>
</dbReference>
<accession>A0ABX5IQ14</accession>
<dbReference type="InterPro" id="IPR001647">
    <property type="entry name" value="HTH_TetR"/>
</dbReference>
<evidence type="ECO:0000256" key="2">
    <source>
        <dbReference type="PROSITE-ProRule" id="PRU00335"/>
    </source>
</evidence>
<organism evidence="4 5">
    <name type="scientific">Staphylococcus succinus</name>
    <dbReference type="NCBI Taxonomy" id="61015"/>
    <lineage>
        <taxon>Bacteria</taxon>
        <taxon>Bacillati</taxon>
        <taxon>Bacillota</taxon>
        <taxon>Bacilli</taxon>
        <taxon>Bacillales</taxon>
        <taxon>Staphylococcaceae</taxon>
        <taxon>Staphylococcus</taxon>
    </lineage>
</organism>
<dbReference type="Proteomes" id="UP000240859">
    <property type="component" value="Unassembled WGS sequence"/>
</dbReference>
<dbReference type="InterPro" id="IPR009057">
    <property type="entry name" value="Homeodomain-like_sf"/>
</dbReference>